<evidence type="ECO:0000313" key="2">
    <source>
        <dbReference type="EMBL" id="MFC5754292.1"/>
    </source>
</evidence>
<dbReference type="Proteomes" id="UP001596074">
    <property type="component" value="Unassembled WGS sequence"/>
</dbReference>
<dbReference type="PANTHER" id="PTHR38600:SF1">
    <property type="entry name" value="TRANSCRIPTIONAL REGULATORY PROTEIN"/>
    <property type="match status" value="1"/>
</dbReference>
<keyword evidence="3" id="KW-1185">Reference proteome</keyword>
<evidence type="ECO:0000259" key="1">
    <source>
        <dbReference type="PROSITE" id="PS50987"/>
    </source>
</evidence>
<dbReference type="Pfam" id="PF01022">
    <property type="entry name" value="HTH_5"/>
    <property type="match status" value="1"/>
</dbReference>
<dbReference type="CDD" id="cd00090">
    <property type="entry name" value="HTH_ARSR"/>
    <property type="match status" value="1"/>
</dbReference>
<feature type="domain" description="HTH arsR-type" evidence="1">
    <location>
        <begin position="1"/>
        <end position="106"/>
    </location>
</feature>
<name>A0ABW1AI49_9ACTN</name>
<dbReference type="SMART" id="SM00418">
    <property type="entry name" value="HTH_ARSR"/>
    <property type="match status" value="1"/>
</dbReference>
<dbReference type="SUPFAM" id="SSF46785">
    <property type="entry name" value="Winged helix' DNA-binding domain"/>
    <property type="match status" value="1"/>
</dbReference>
<dbReference type="PRINTS" id="PR00778">
    <property type="entry name" value="HTHARSR"/>
</dbReference>
<dbReference type="PANTHER" id="PTHR38600">
    <property type="entry name" value="TRANSCRIPTIONAL REGULATORY PROTEIN"/>
    <property type="match status" value="1"/>
</dbReference>
<organism evidence="2 3">
    <name type="scientific">Actinomadura rugatobispora</name>
    <dbReference type="NCBI Taxonomy" id="1994"/>
    <lineage>
        <taxon>Bacteria</taxon>
        <taxon>Bacillati</taxon>
        <taxon>Actinomycetota</taxon>
        <taxon>Actinomycetes</taxon>
        <taxon>Streptosporangiales</taxon>
        <taxon>Thermomonosporaceae</taxon>
        <taxon>Actinomadura</taxon>
    </lineage>
</organism>
<reference evidence="3" key="1">
    <citation type="journal article" date="2019" name="Int. J. Syst. Evol. Microbiol.">
        <title>The Global Catalogue of Microorganisms (GCM) 10K type strain sequencing project: providing services to taxonomists for standard genome sequencing and annotation.</title>
        <authorList>
            <consortium name="The Broad Institute Genomics Platform"/>
            <consortium name="The Broad Institute Genome Sequencing Center for Infectious Disease"/>
            <person name="Wu L."/>
            <person name="Ma J."/>
        </authorList>
    </citation>
    <scope>NUCLEOTIDE SEQUENCE [LARGE SCALE GENOMIC DNA]</scope>
    <source>
        <strain evidence="3">KCTC 42087</strain>
    </source>
</reference>
<dbReference type="InterPro" id="IPR036388">
    <property type="entry name" value="WH-like_DNA-bd_sf"/>
</dbReference>
<comment type="caution">
    <text evidence="2">The sequence shown here is derived from an EMBL/GenBank/DDBJ whole genome shotgun (WGS) entry which is preliminary data.</text>
</comment>
<proteinExistence type="predicted"/>
<dbReference type="NCBIfam" id="NF033788">
    <property type="entry name" value="HTH_metalloreg"/>
    <property type="match status" value="1"/>
</dbReference>
<protein>
    <submittedName>
        <fullName evidence="2">ArsR/SmtB family transcription factor</fullName>
    </submittedName>
</protein>
<evidence type="ECO:0000313" key="3">
    <source>
        <dbReference type="Proteomes" id="UP001596074"/>
    </source>
</evidence>
<dbReference type="InterPro" id="IPR036390">
    <property type="entry name" value="WH_DNA-bd_sf"/>
</dbReference>
<dbReference type="PROSITE" id="PS50987">
    <property type="entry name" value="HTH_ARSR_2"/>
    <property type="match status" value="1"/>
</dbReference>
<dbReference type="EMBL" id="JBHSON010000146">
    <property type="protein sequence ID" value="MFC5754292.1"/>
    <property type="molecule type" value="Genomic_DNA"/>
</dbReference>
<dbReference type="Gene3D" id="1.10.10.10">
    <property type="entry name" value="Winged helix-like DNA-binding domain superfamily/Winged helix DNA-binding domain"/>
    <property type="match status" value="1"/>
</dbReference>
<sequence length="106" mass="12176">MTASVFEALADPVRRRLLELVAERERPAGELAAEFDLSRPAVSRHLRVLSQAGLVSWRHHAQQRIYRLEPAPLEEAGAWIERTRDNWAARLDSIERHLNDIAKDTE</sequence>
<gene>
    <name evidence="2" type="ORF">ACFPZN_52490</name>
</gene>
<accession>A0ABW1AI49</accession>
<dbReference type="RefSeq" id="WP_378292237.1">
    <property type="nucleotide sequence ID" value="NZ_JBHSON010000146.1"/>
</dbReference>
<dbReference type="InterPro" id="IPR001845">
    <property type="entry name" value="HTH_ArsR_DNA-bd_dom"/>
</dbReference>
<dbReference type="InterPro" id="IPR011991">
    <property type="entry name" value="ArsR-like_HTH"/>
</dbReference>